<dbReference type="AlphaFoldDB" id="A0A151SR91"/>
<dbReference type="GO" id="GO:0003676">
    <property type="term" value="F:nucleic acid binding"/>
    <property type="evidence" value="ECO:0007669"/>
    <property type="project" value="InterPro"/>
</dbReference>
<dbReference type="Gramene" id="C.cajan_03449.t">
    <property type="protein sequence ID" value="C.cajan_03449.t"/>
    <property type="gene ID" value="C.cajan_03449"/>
</dbReference>
<keyword evidence="3" id="KW-1185">Reference proteome</keyword>
<dbReference type="SUPFAM" id="SSF53098">
    <property type="entry name" value="Ribonuclease H-like"/>
    <property type="match status" value="1"/>
</dbReference>
<feature type="non-terminal residue" evidence="2">
    <location>
        <position position="1"/>
    </location>
</feature>
<dbReference type="InterPro" id="IPR041588">
    <property type="entry name" value="Integrase_H2C2"/>
</dbReference>
<evidence type="ECO:0000259" key="1">
    <source>
        <dbReference type="Pfam" id="PF17921"/>
    </source>
</evidence>
<dbReference type="Gene3D" id="3.30.420.10">
    <property type="entry name" value="Ribonuclease H-like superfamily/Ribonuclease H"/>
    <property type="match status" value="1"/>
</dbReference>
<dbReference type="Pfam" id="PF17921">
    <property type="entry name" value="Integrase_H2C2"/>
    <property type="match status" value="1"/>
</dbReference>
<dbReference type="InterPro" id="IPR012337">
    <property type="entry name" value="RNaseH-like_sf"/>
</dbReference>
<proteinExistence type="predicted"/>
<evidence type="ECO:0000313" key="2">
    <source>
        <dbReference type="EMBL" id="KYP57269.1"/>
    </source>
</evidence>
<dbReference type="PANTHER" id="PTHR48475">
    <property type="entry name" value="RIBONUCLEASE H"/>
    <property type="match status" value="1"/>
</dbReference>
<dbReference type="PANTHER" id="PTHR48475:SF2">
    <property type="entry name" value="RIBONUCLEASE H"/>
    <property type="match status" value="1"/>
</dbReference>
<protein>
    <submittedName>
        <fullName evidence="2">Gypsy retrotransposon integrase-like protein 1</fullName>
    </submittedName>
</protein>
<dbReference type="Proteomes" id="UP000075243">
    <property type="component" value="Chromosome 11"/>
</dbReference>
<name>A0A151SR91_CAJCA</name>
<dbReference type="InterPro" id="IPR036397">
    <property type="entry name" value="RNaseH_sf"/>
</dbReference>
<evidence type="ECO:0000313" key="3">
    <source>
        <dbReference type="Proteomes" id="UP000075243"/>
    </source>
</evidence>
<feature type="domain" description="Integrase zinc-binding" evidence="1">
    <location>
        <begin position="49"/>
        <end position="104"/>
    </location>
</feature>
<accession>A0A151SR91</accession>
<dbReference type="EMBL" id="CM003613">
    <property type="protein sequence ID" value="KYP57269.1"/>
    <property type="molecule type" value="Genomic_DNA"/>
</dbReference>
<sequence length="202" mass="22958">IKSFITHGVMPDDPVEAKRLRTQASRYAIIVGHLYRSGFSTPLLECLDPTEVNYVMREVHKGICGMHSRARTTVSKLLRAGYYWSTMNTDCSNFVKKCQPCHKYGNLIHQPAKQLHKFLTMAMDLFTKWIEAEPLANISAHQVTSIEHPQMNGQVELANKVILTKLKKRLGEVKGVWAEQLPRCSGPTDAYLNRPHKKPLFA</sequence>
<reference evidence="2 3" key="1">
    <citation type="journal article" date="2012" name="Nat. Biotechnol.">
        <title>Draft genome sequence of pigeonpea (Cajanus cajan), an orphan legume crop of resource-poor farmers.</title>
        <authorList>
            <person name="Varshney R.K."/>
            <person name="Chen W."/>
            <person name="Li Y."/>
            <person name="Bharti A.K."/>
            <person name="Saxena R.K."/>
            <person name="Schlueter J.A."/>
            <person name="Donoghue M.T."/>
            <person name="Azam S."/>
            <person name="Fan G."/>
            <person name="Whaley A.M."/>
            <person name="Farmer A.D."/>
            <person name="Sheridan J."/>
            <person name="Iwata A."/>
            <person name="Tuteja R."/>
            <person name="Penmetsa R.V."/>
            <person name="Wu W."/>
            <person name="Upadhyaya H.D."/>
            <person name="Yang S.P."/>
            <person name="Shah T."/>
            <person name="Saxena K.B."/>
            <person name="Michael T."/>
            <person name="McCombie W.R."/>
            <person name="Yang B."/>
            <person name="Zhang G."/>
            <person name="Yang H."/>
            <person name="Wang J."/>
            <person name="Spillane C."/>
            <person name="Cook D.R."/>
            <person name="May G.D."/>
            <person name="Xu X."/>
            <person name="Jackson S.A."/>
        </authorList>
    </citation>
    <scope>NUCLEOTIDE SEQUENCE [LARGE SCALE GENOMIC DNA]</scope>
    <source>
        <strain evidence="3">cv. Asha</strain>
    </source>
</reference>
<gene>
    <name evidence="2" type="ORF">KK1_003528</name>
</gene>
<organism evidence="2 3">
    <name type="scientific">Cajanus cajan</name>
    <name type="common">Pigeon pea</name>
    <name type="synonym">Cajanus indicus</name>
    <dbReference type="NCBI Taxonomy" id="3821"/>
    <lineage>
        <taxon>Eukaryota</taxon>
        <taxon>Viridiplantae</taxon>
        <taxon>Streptophyta</taxon>
        <taxon>Embryophyta</taxon>
        <taxon>Tracheophyta</taxon>
        <taxon>Spermatophyta</taxon>
        <taxon>Magnoliopsida</taxon>
        <taxon>eudicotyledons</taxon>
        <taxon>Gunneridae</taxon>
        <taxon>Pentapetalae</taxon>
        <taxon>rosids</taxon>
        <taxon>fabids</taxon>
        <taxon>Fabales</taxon>
        <taxon>Fabaceae</taxon>
        <taxon>Papilionoideae</taxon>
        <taxon>50 kb inversion clade</taxon>
        <taxon>NPAAA clade</taxon>
        <taxon>indigoferoid/millettioid clade</taxon>
        <taxon>Phaseoleae</taxon>
        <taxon>Cajanus</taxon>
    </lineage>
</organism>
<dbReference type="Gene3D" id="1.10.340.70">
    <property type="match status" value="1"/>
</dbReference>